<comment type="caution">
    <text evidence="7">The sequence shown here is derived from an EMBL/GenBank/DDBJ whole genome shotgun (WGS) entry which is preliminary data.</text>
</comment>
<reference evidence="7" key="1">
    <citation type="journal article" date="2019" name="Plant J.">
        <title>Chlorella vulgaris genome assembly and annotation reveals the molecular basis for metabolic acclimation to high light conditions.</title>
        <authorList>
            <person name="Cecchin M."/>
            <person name="Marcolungo L."/>
            <person name="Rossato M."/>
            <person name="Girolomoni L."/>
            <person name="Cosentino E."/>
            <person name="Cuine S."/>
            <person name="Li-Beisson Y."/>
            <person name="Delledonne M."/>
            <person name="Ballottari M."/>
        </authorList>
    </citation>
    <scope>NUCLEOTIDE SEQUENCE</scope>
    <source>
        <strain evidence="7">211/11P</strain>
    </source>
</reference>
<sequence>MAGSTSALELGRLFSLMEGVDPEGLFNAALRVAGADLGAGLPAQMPPQLQPGMDGLEDGGLKSNGSGDMGDASTDDDDDKGSMGGLGGPSVPPRTGAINDRKCTKVLPASSSAPKYKFVVPNEYVYKFMKHLVEQPFHMRDMSGKLWECVLIQRKNKEKYEYMIQGWRRFGESVGVQEGDTVTIEMVDDNIMQLTLEHTGGPANKKRTRKGGHGGGGGGGGGGTPLLPAAPPASVGGPSPSGGGPSFGVPDAQRVQLMQQAAAMQREVEAEASGLMNGQHHMMQQQGPGRSSQHQGVQQPSMSMQQQQQQGSQMGYGGGGGGSMGEPGPHGLLALIQQQQQQQQQHQLQQQREQQLGLMGGGGGGGGGVGEQHLTPRSLSAHLANGLTGPLGQLAGGSMNEAQLADLTAVINHLEKRQRVGDGPPGLGGGRPASGAGAIQLLSDVADMEKLMQENLGLREELRMMQGKIATLETGVLNIKSVLTRNTDPGLIAMTGVINLLNQMESSEFLPELGTIGRMTLTGLCSEVRRHLNGVLRMVWILRSLPDDVQQHNHGGGPTNSGGVP</sequence>
<feature type="compositionally biased region" description="Gly residues" evidence="5">
    <location>
        <begin position="358"/>
        <end position="370"/>
    </location>
</feature>
<evidence type="ECO:0000256" key="2">
    <source>
        <dbReference type="ARBA" id="ARBA00023125"/>
    </source>
</evidence>
<evidence type="ECO:0000313" key="8">
    <source>
        <dbReference type="Proteomes" id="UP001055712"/>
    </source>
</evidence>
<dbReference type="SUPFAM" id="SSF101936">
    <property type="entry name" value="DNA-binding pseudobarrel domain"/>
    <property type="match status" value="1"/>
</dbReference>
<protein>
    <recommendedName>
        <fullName evidence="6">TF-B3 domain-containing protein</fullName>
    </recommendedName>
</protein>
<dbReference type="Proteomes" id="UP001055712">
    <property type="component" value="Unassembled WGS sequence"/>
</dbReference>
<dbReference type="InterPro" id="IPR015300">
    <property type="entry name" value="DNA-bd_pseudobarrel_sf"/>
</dbReference>
<dbReference type="AlphaFoldDB" id="A0A9D4Z1W2"/>
<keyword evidence="4" id="KW-0539">Nucleus</keyword>
<gene>
    <name evidence="7" type="ORF">D9Q98_000480</name>
</gene>
<dbReference type="EMBL" id="SIDB01000001">
    <property type="protein sequence ID" value="KAI3438037.1"/>
    <property type="molecule type" value="Genomic_DNA"/>
</dbReference>
<evidence type="ECO:0000259" key="6">
    <source>
        <dbReference type="PROSITE" id="PS50863"/>
    </source>
</evidence>
<keyword evidence="8" id="KW-1185">Reference proteome</keyword>
<feature type="region of interest" description="Disordered" evidence="5">
    <location>
        <begin position="198"/>
        <end position="250"/>
    </location>
</feature>
<dbReference type="SMART" id="SM01019">
    <property type="entry name" value="B3"/>
    <property type="match status" value="1"/>
</dbReference>
<feature type="compositionally biased region" description="Low complexity" evidence="5">
    <location>
        <begin position="331"/>
        <end position="357"/>
    </location>
</feature>
<dbReference type="CDD" id="cd10017">
    <property type="entry name" value="B3_DNA"/>
    <property type="match status" value="1"/>
</dbReference>
<feature type="region of interest" description="Disordered" evidence="5">
    <location>
        <begin position="42"/>
        <end position="98"/>
    </location>
</feature>
<dbReference type="GO" id="GO:0003677">
    <property type="term" value="F:DNA binding"/>
    <property type="evidence" value="ECO:0007669"/>
    <property type="project" value="UniProtKB-KW"/>
</dbReference>
<dbReference type="Pfam" id="PF02362">
    <property type="entry name" value="B3"/>
    <property type="match status" value="1"/>
</dbReference>
<dbReference type="Gene3D" id="2.40.330.10">
    <property type="entry name" value="DNA-binding pseudobarrel domain"/>
    <property type="match status" value="1"/>
</dbReference>
<feature type="compositionally biased region" description="Gly residues" evidence="5">
    <location>
        <begin position="314"/>
        <end position="325"/>
    </location>
</feature>
<name>A0A9D4Z1W2_CHLVU</name>
<feature type="compositionally biased region" description="Low complexity" evidence="5">
    <location>
        <begin position="295"/>
        <end position="313"/>
    </location>
</feature>
<keyword evidence="3" id="KW-0804">Transcription</keyword>
<dbReference type="OrthoDB" id="513785at2759"/>
<feature type="domain" description="TF-B3" evidence="6">
    <location>
        <begin position="103"/>
        <end position="200"/>
    </location>
</feature>
<keyword evidence="1" id="KW-0805">Transcription regulation</keyword>
<dbReference type="InterPro" id="IPR003340">
    <property type="entry name" value="B3_DNA-bd"/>
</dbReference>
<feature type="compositionally biased region" description="Gly residues" evidence="5">
    <location>
        <begin position="213"/>
        <end position="224"/>
    </location>
</feature>
<evidence type="ECO:0000256" key="4">
    <source>
        <dbReference type="ARBA" id="ARBA00023242"/>
    </source>
</evidence>
<evidence type="ECO:0000256" key="3">
    <source>
        <dbReference type="ARBA" id="ARBA00023163"/>
    </source>
</evidence>
<organism evidence="7 8">
    <name type="scientific">Chlorella vulgaris</name>
    <name type="common">Green alga</name>
    <dbReference type="NCBI Taxonomy" id="3077"/>
    <lineage>
        <taxon>Eukaryota</taxon>
        <taxon>Viridiplantae</taxon>
        <taxon>Chlorophyta</taxon>
        <taxon>core chlorophytes</taxon>
        <taxon>Trebouxiophyceae</taxon>
        <taxon>Chlorellales</taxon>
        <taxon>Chlorellaceae</taxon>
        <taxon>Chlorella clade</taxon>
        <taxon>Chlorella</taxon>
    </lineage>
</organism>
<evidence type="ECO:0000256" key="5">
    <source>
        <dbReference type="SAM" id="MobiDB-lite"/>
    </source>
</evidence>
<reference evidence="7" key="2">
    <citation type="submission" date="2020-11" db="EMBL/GenBank/DDBJ databases">
        <authorList>
            <person name="Cecchin M."/>
            <person name="Marcolungo L."/>
            <person name="Rossato M."/>
            <person name="Girolomoni L."/>
            <person name="Cosentino E."/>
            <person name="Cuine S."/>
            <person name="Li-Beisson Y."/>
            <person name="Delledonne M."/>
            <person name="Ballottari M."/>
        </authorList>
    </citation>
    <scope>NUCLEOTIDE SEQUENCE</scope>
    <source>
        <strain evidence="7">211/11P</strain>
        <tissue evidence="7">Whole cell</tissue>
    </source>
</reference>
<proteinExistence type="predicted"/>
<keyword evidence="2" id="KW-0238">DNA-binding</keyword>
<evidence type="ECO:0000256" key="1">
    <source>
        <dbReference type="ARBA" id="ARBA00023015"/>
    </source>
</evidence>
<dbReference type="PROSITE" id="PS50863">
    <property type="entry name" value="B3"/>
    <property type="match status" value="1"/>
</dbReference>
<evidence type="ECO:0000313" key="7">
    <source>
        <dbReference type="EMBL" id="KAI3438037.1"/>
    </source>
</evidence>
<accession>A0A9D4Z1W2</accession>
<feature type="region of interest" description="Disordered" evidence="5">
    <location>
        <begin position="280"/>
        <end position="374"/>
    </location>
</feature>